<keyword evidence="2" id="KW-1185">Reference proteome</keyword>
<dbReference type="EMBL" id="JANJQO010002498">
    <property type="protein sequence ID" value="KAJ2966826.1"/>
    <property type="molecule type" value="Genomic_DNA"/>
</dbReference>
<reference evidence="1" key="1">
    <citation type="submission" date="2022-08" db="EMBL/GenBank/DDBJ databases">
        <title>Genome Sequence of Lecanicillium fungicola.</title>
        <authorList>
            <person name="Buettner E."/>
        </authorList>
    </citation>
    <scope>NUCLEOTIDE SEQUENCE</scope>
    <source>
        <strain evidence="1">Babe33</strain>
    </source>
</reference>
<sequence>MAPQVDVSNHRLLVVPPRMNLRRAASYNLLERAQGLDSASSSSTQLPLSRLLYSPPPSPSLPSLVPRRKRASSNPFAGARPTRIIRFALYLSLFSGLTYCLLRLLDQHVFLTSPLALFEHEYNMVAQDDLPDFPTPIVIDDNHGHSKWTVSIPRNQPFPLSMEDYAEMMGHCREAAVRQTSDSDASGSQTPLKSHGTNRFVDVAEAEKTHLLHSGDILPTKATRTGQFVGFEEDMDHLPVCQSSVTYVLESTNAGLGHAVMSMWTSYGISKALGKAFFVDDSRWAYGRYTNIFQAPPMPSCRPPPRHHILPCPAEARHLVISNTNANEILPALIARIGIDSKNENRQLFNLARVGYKALFKLNKDDAAYTERRIREFKSKAKAGETSSIDIPVIGLHIRHGDRHPLEYQYKDTYIPAEVYLNKVQNLVDEHYNETVGSSYKGTRESIAMVASDDPRVHQESELSNFSQAQDNIQLASKDNIEEANHNPSVLHRFVEDTFGWEGGFFAPMFWYLGSDRRNNAANAPVASPYVSDVTAVAKLKPSAQTLALRSLLGRAYMMDLAVLSGASDKVVCAVSAMGCRILGVMLGWEEGIEAGAWINVDGNYKWRGIDL</sequence>
<name>A0ACC1MJM0_9HYPO</name>
<proteinExistence type="predicted"/>
<protein>
    <submittedName>
        <fullName evidence="1">Uncharacterized protein</fullName>
    </submittedName>
</protein>
<evidence type="ECO:0000313" key="1">
    <source>
        <dbReference type="EMBL" id="KAJ2966826.1"/>
    </source>
</evidence>
<evidence type="ECO:0000313" key="2">
    <source>
        <dbReference type="Proteomes" id="UP001143910"/>
    </source>
</evidence>
<dbReference type="Proteomes" id="UP001143910">
    <property type="component" value="Unassembled WGS sequence"/>
</dbReference>
<comment type="caution">
    <text evidence="1">The sequence shown here is derived from an EMBL/GenBank/DDBJ whole genome shotgun (WGS) entry which is preliminary data.</text>
</comment>
<organism evidence="1 2">
    <name type="scientific">Zarea fungicola</name>
    <dbReference type="NCBI Taxonomy" id="93591"/>
    <lineage>
        <taxon>Eukaryota</taxon>
        <taxon>Fungi</taxon>
        <taxon>Dikarya</taxon>
        <taxon>Ascomycota</taxon>
        <taxon>Pezizomycotina</taxon>
        <taxon>Sordariomycetes</taxon>
        <taxon>Hypocreomycetidae</taxon>
        <taxon>Hypocreales</taxon>
        <taxon>Cordycipitaceae</taxon>
        <taxon>Zarea</taxon>
    </lineage>
</organism>
<accession>A0ACC1MJM0</accession>
<gene>
    <name evidence="1" type="ORF">NQ176_g9961</name>
</gene>